<dbReference type="GO" id="GO:0016747">
    <property type="term" value="F:acyltransferase activity, transferring groups other than amino-acyl groups"/>
    <property type="evidence" value="ECO:0007669"/>
    <property type="project" value="InterPro"/>
</dbReference>
<dbReference type="PANTHER" id="PTHR43792">
    <property type="entry name" value="GNAT FAMILY, PUTATIVE (AFU_ORTHOLOGUE AFUA_3G00765)-RELATED-RELATED"/>
    <property type="match status" value="1"/>
</dbReference>
<comment type="caution">
    <text evidence="2">The sequence shown here is derived from an EMBL/GenBank/DDBJ whole genome shotgun (WGS) entry which is preliminary data.</text>
</comment>
<dbReference type="InterPro" id="IPR051531">
    <property type="entry name" value="N-acetyltransferase"/>
</dbReference>
<organism evidence="2 3">
    <name type="scientific">Penicillium alfredii</name>
    <dbReference type="NCBI Taxonomy" id="1506179"/>
    <lineage>
        <taxon>Eukaryota</taxon>
        <taxon>Fungi</taxon>
        <taxon>Dikarya</taxon>
        <taxon>Ascomycota</taxon>
        <taxon>Pezizomycotina</taxon>
        <taxon>Eurotiomycetes</taxon>
        <taxon>Eurotiomycetidae</taxon>
        <taxon>Eurotiales</taxon>
        <taxon>Aspergillaceae</taxon>
        <taxon>Penicillium</taxon>
    </lineage>
</organism>
<keyword evidence="3" id="KW-1185">Reference proteome</keyword>
<reference evidence="2" key="1">
    <citation type="submission" date="2022-11" db="EMBL/GenBank/DDBJ databases">
        <authorList>
            <person name="Petersen C."/>
        </authorList>
    </citation>
    <scope>NUCLEOTIDE SEQUENCE</scope>
    <source>
        <strain evidence="2">IBT 34128</strain>
    </source>
</reference>
<reference evidence="2" key="2">
    <citation type="journal article" date="2023" name="IMA Fungus">
        <title>Comparative genomic study of the Penicillium genus elucidates a diverse pangenome and 15 lateral gene transfer events.</title>
        <authorList>
            <person name="Petersen C."/>
            <person name="Sorensen T."/>
            <person name="Nielsen M.R."/>
            <person name="Sondergaard T.E."/>
            <person name="Sorensen J.L."/>
            <person name="Fitzpatrick D.A."/>
            <person name="Frisvad J.C."/>
            <person name="Nielsen K.L."/>
        </authorList>
    </citation>
    <scope>NUCLEOTIDE SEQUENCE</scope>
    <source>
        <strain evidence="2">IBT 34128</strain>
    </source>
</reference>
<dbReference type="Pfam" id="PF13302">
    <property type="entry name" value="Acetyltransf_3"/>
    <property type="match status" value="1"/>
</dbReference>
<dbReference type="Gene3D" id="3.40.630.30">
    <property type="match status" value="1"/>
</dbReference>
<dbReference type="Proteomes" id="UP001141434">
    <property type="component" value="Unassembled WGS sequence"/>
</dbReference>
<gene>
    <name evidence="2" type="ORF">NUU61_005766</name>
</gene>
<evidence type="ECO:0000313" key="3">
    <source>
        <dbReference type="Proteomes" id="UP001141434"/>
    </source>
</evidence>
<protein>
    <recommendedName>
        <fullName evidence="1">N-acetyltransferase domain-containing protein</fullName>
    </recommendedName>
</protein>
<accession>A0A9W9FA09</accession>
<evidence type="ECO:0000313" key="2">
    <source>
        <dbReference type="EMBL" id="KAJ5096410.1"/>
    </source>
</evidence>
<dbReference type="EMBL" id="JAPMSZ010000007">
    <property type="protein sequence ID" value="KAJ5096410.1"/>
    <property type="molecule type" value="Genomic_DNA"/>
</dbReference>
<dbReference type="OrthoDB" id="4072826at2759"/>
<dbReference type="SUPFAM" id="SSF55729">
    <property type="entry name" value="Acyl-CoA N-acyltransferases (Nat)"/>
    <property type="match status" value="1"/>
</dbReference>
<dbReference type="PANTHER" id="PTHR43792:SF1">
    <property type="entry name" value="N-ACETYLTRANSFERASE DOMAIN-CONTAINING PROTEIN"/>
    <property type="match status" value="1"/>
</dbReference>
<name>A0A9W9FA09_9EURO</name>
<dbReference type="InterPro" id="IPR000182">
    <property type="entry name" value="GNAT_dom"/>
</dbReference>
<feature type="domain" description="N-acetyltransferase" evidence="1">
    <location>
        <begin position="34"/>
        <end position="200"/>
    </location>
</feature>
<dbReference type="GeneID" id="81395516"/>
<dbReference type="AlphaFoldDB" id="A0A9W9FA09"/>
<sequence length="226" mass="25058">MTQPEAEEFVTIKTSLPTLPLPANTMRPILTTDRLLIRPLASSDLEALHTLRTQPEVMKWTTAGRIDHDLKETHAKLDLFLPPNDTRTANCAICLKGSGEFIGIGGCHLYPGCHGWPEIGYMLQQEVWGRGLATEFLSVWLPFWGRLSRSEREMRVRRDMLAVSEKGDANVVPVVRERLVAITEASNLASQKVLLKAGFESFCGFAEVDATAPGGTVQLVAFCYFV</sequence>
<dbReference type="InterPro" id="IPR016181">
    <property type="entry name" value="Acyl_CoA_acyltransferase"/>
</dbReference>
<evidence type="ECO:0000259" key="1">
    <source>
        <dbReference type="Pfam" id="PF13302"/>
    </source>
</evidence>
<dbReference type="RefSeq" id="XP_056511961.1">
    <property type="nucleotide sequence ID" value="XM_056656348.1"/>
</dbReference>
<proteinExistence type="predicted"/>